<evidence type="ECO:0000259" key="3">
    <source>
        <dbReference type="Pfam" id="PF21028"/>
    </source>
</evidence>
<feature type="region of interest" description="Disordered" evidence="1">
    <location>
        <begin position="1"/>
        <end position="25"/>
    </location>
</feature>
<name>A0A4V2V024_9HYPH</name>
<dbReference type="PIRSF" id="PIRSF029557">
    <property type="entry name" value="UCP029557"/>
    <property type="match status" value="1"/>
</dbReference>
<feature type="domain" description="DUF1285" evidence="2">
    <location>
        <begin position="45"/>
        <end position="112"/>
    </location>
</feature>
<dbReference type="InterPro" id="IPR048341">
    <property type="entry name" value="DUF1285_N"/>
</dbReference>
<dbReference type="Gene3D" id="2.30.270.10">
    <property type="entry name" value="duf1285 protein"/>
    <property type="match status" value="1"/>
</dbReference>
<dbReference type="AlphaFoldDB" id="A0A4V2V024"/>
<protein>
    <recommendedName>
        <fullName evidence="6">DUF1285 domain-containing protein</fullName>
    </recommendedName>
</protein>
<dbReference type="Proteomes" id="UP000295678">
    <property type="component" value="Unassembled WGS sequence"/>
</dbReference>
<dbReference type="Pfam" id="PF06938">
    <property type="entry name" value="DUF1285_N"/>
    <property type="match status" value="1"/>
</dbReference>
<gene>
    <name evidence="4" type="ORF">EDC22_101469</name>
</gene>
<evidence type="ECO:0000256" key="1">
    <source>
        <dbReference type="SAM" id="MobiDB-lite"/>
    </source>
</evidence>
<reference evidence="4 5" key="1">
    <citation type="submission" date="2019-03" db="EMBL/GenBank/DDBJ databases">
        <title>Genomic Encyclopedia of Type Strains, Phase IV (KMG-IV): sequencing the most valuable type-strain genomes for metagenomic binning, comparative biology and taxonomic classification.</title>
        <authorList>
            <person name="Goeker M."/>
        </authorList>
    </citation>
    <scope>NUCLEOTIDE SEQUENCE [LARGE SCALE GENOMIC DNA]</scope>
    <source>
        <strain evidence="4 5">DSM 19345</strain>
    </source>
</reference>
<dbReference type="InterPro" id="IPR023361">
    <property type="entry name" value="DUF1285_beta_roll_sf"/>
</dbReference>
<organism evidence="4 5">
    <name type="scientific">Tepidamorphus gemmatus</name>
    <dbReference type="NCBI Taxonomy" id="747076"/>
    <lineage>
        <taxon>Bacteria</taxon>
        <taxon>Pseudomonadati</taxon>
        <taxon>Pseudomonadota</taxon>
        <taxon>Alphaproteobacteria</taxon>
        <taxon>Hyphomicrobiales</taxon>
        <taxon>Tepidamorphaceae</taxon>
        <taxon>Tepidamorphus</taxon>
    </lineage>
</organism>
<dbReference type="InterPro" id="IPR048342">
    <property type="entry name" value="DUF1285_C"/>
</dbReference>
<evidence type="ECO:0000259" key="2">
    <source>
        <dbReference type="Pfam" id="PF06938"/>
    </source>
</evidence>
<evidence type="ECO:0000313" key="4">
    <source>
        <dbReference type="EMBL" id="TCT13599.1"/>
    </source>
</evidence>
<dbReference type="Gene3D" id="3.10.540.10">
    <property type="entry name" value="duf1285 like domain"/>
    <property type="match status" value="1"/>
</dbReference>
<keyword evidence="5" id="KW-1185">Reference proteome</keyword>
<dbReference type="EMBL" id="SMAK01000001">
    <property type="protein sequence ID" value="TCT13599.1"/>
    <property type="molecule type" value="Genomic_DNA"/>
</dbReference>
<evidence type="ECO:0008006" key="6">
    <source>
        <dbReference type="Google" id="ProtNLM"/>
    </source>
</evidence>
<accession>A0A4V2V024</accession>
<sequence>MTPVEMGRTMTANAPQPEAAPVGRSTEGLAALEQAARAAAGRGIPPVERWNPAFCGDLDIRIAADGTWYYLGSPIGRKPLVRLFSTVLRKDADGRTYLVTPVEKIGIRVDDAPFLAVEMAVGRAGDEQVIGFRTNVDDYVEVDAHHPLRFEREPSSGGLKPYVLVRGRLEALVTRAVFYDLVELGEEREVGGARMFGVRSHGTFFPMASAESLEGLR</sequence>
<comment type="caution">
    <text evidence="4">The sequence shown here is derived from an EMBL/GenBank/DDBJ whole genome shotgun (WGS) entry which is preliminary data.</text>
</comment>
<dbReference type="Gene3D" id="2.20.70.10">
    <property type="match status" value="1"/>
</dbReference>
<evidence type="ECO:0000313" key="5">
    <source>
        <dbReference type="Proteomes" id="UP000295678"/>
    </source>
</evidence>
<dbReference type="Pfam" id="PF21028">
    <property type="entry name" value="DUF1285_C"/>
    <property type="match status" value="1"/>
</dbReference>
<feature type="domain" description="DUF1285" evidence="3">
    <location>
        <begin position="113"/>
        <end position="207"/>
    </location>
</feature>
<proteinExistence type="predicted"/>
<dbReference type="InterPro" id="IPR010707">
    <property type="entry name" value="DUF1285"/>
</dbReference>